<evidence type="ECO:0000259" key="1">
    <source>
        <dbReference type="Pfam" id="PF01609"/>
    </source>
</evidence>
<gene>
    <name evidence="3" type="ORF">C4H11_02335</name>
</gene>
<organism evidence="3 4">
    <name type="scientific">Bacteroides zoogleoformans</name>
    <dbReference type="NCBI Taxonomy" id="28119"/>
    <lineage>
        <taxon>Bacteria</taxon>
        <taxon>Pseudomonadati</taxon>
        <taxon>Bacteroidota</taxon>
        <taxon>Bacteroidia</taxon>
        <taxon>Bacteroidales</taxon>
        <taxon>Bacteroidaceae</taxon>
        <taxon>Bacteroides</taxon>
    </lineage>
</organism>
<proteinExistence type="predicted"/>
<dbReference type="InterPro" id="IPR002559">
    <property type="entry name" value="Transposase_11"/>
</dbReference>
<dbReference type="Proteomes" id="UP000238304">
    <property type="component" value="Chromosome"/>
</dbReference>
<evidence type="ECO:0000313" key="4">
    <source>
        <dbReference type="Proteomes" id="UP000238304"/>
    </source>
</evidence>
<name>A0ABN5IGQ6_9BACE</name>
<dbReference type="NCBIfam" id="NF033580">
    <property type="entry name" value="transpos_IS5_3"/>
    <property type="match status" value="1"/>
</dbReference>
<dbReference type="PANTHER" id="PTHR30007:SF0">
    <property type="entry name" value="TRANSPOSASE"/>
    <property type="match status" value="1"/>
</dbReference>
<dbReference type="EMBL" id="CP027231">
    <property type="protein sequence ID" value="AVM51948.1"/>
    <property type="molecule type" value="Genomic_DNA"/>
</dbReference>
<dbReference type="PANTHER" id="PTHR30007">
    <property type="entry name" value="PHP DOMAIN PROTEIN"/>
    <property type="match status" value="1"/>
</dbReference>
<evidence type="ECO:0000313" key="3">
    <source>
        <dbReference type="EMBL" id="AVM51948.1"/>
    </source>
</evidence>
<feature type="domain" description="Insertion element IS402-like" evidence="2">
    <location>
        <begin position="8"/>
        <end position="77"/>
    </location>
</feature>
<feature type="domain" description="Transposase IS4-like" evidence="1">
    <location>
        <begin position="95"/>
        <end position="244"/>
    </location>
</feature>
<keyword evidence="4" id="KW-1185">Reference proteome</keyword>
<evidence type="ECO:0000259" key="2">
    <source>
        <dbReference type="Pfam" id="PF13340"/>
    </source>
</evidence>
<sequence>MEQYSTNLTDKQWQFIKKIVNTHKRRRKYSIRGIFDAILYLLKTGCQWHMLPSNFAPWQSVYYYFNKWKNEGVIEDLLGIIHANVRKQLGKNESPSLGIIDSRSVKTSHHVDSDRGIDGNKKIKGRRLHVIVDTLGLPMSIAVHEANIHDSKGALQVIDKLAFKFPCLVKILADGGYRGGLADWIIDKFGWELEVVLRPDECPSKFHVLPKRWIVERSFAWLENFRRLTIDYEYYAETAVVMVQLAFCKIMLNKYYE</sequence>
<dbReference type="Pfam" id="PF13340">
    <property type="entry name" value="DUF4096"/>
    <property type="match status" value="1"/>
</dbReference>
<reference evidence="3 4" key="1">
    <citation type="submission" date="2018-02" db="EMBL/GenBank/DDBJ databases">
        <authorList>
            <person name="Holder M.E."/>
            <person name="Ajami N.J."/>
            <person name="Petrosino J.F."/>
        </authorList>
    </citation>
    <scope>NUCLEOTIDE SEQUENCE [LARGE SCALE GENOMIC DNA]</scope>
    <source>
        <strain evidence="3 4">ATCC 33285</strain>
    </source>
</reference>
<dbReference type="RefSeq" id="WP_106040330.1">
    <property type="nucleotide sequence ID" value="NZ_CP027231.1"/>
</dbReference>
<dbReference type="InterPro" id="IPR025161">
    <property type="entry name" value="IS402-like_dom"/>
</dbReference>
<protein>
    <submittedName>
        <fullName evidence="3">DDE transposase</fullName>
    </submittedName>
</protein>
<dbReference type="Pfam" id="PF01609">
    <property type="entry name" value="DDE_Tnp_1"/>
    <property type="match status" value="1"/>
</dbReference>
<accession>A0ABN5IGQ6</accession>